<feature type="domain" description="Penicillin-binding protein dimerisation" evidence="17">
    <location>
        <begin position="54"/>
        <end position="225"/>
    </location>
</feature>
<dbReference type="Gene3D" id="3.40.710.10">
    <property type="entry name" value="DD-peptidase/beta-lactamase superfamily"/>
    <property type="match status" value="1"/>
</dbReference>
<dbReference type="EC" id="3.4.16.4" evidence="14"/>
<evidence type="ECO:0000256" key="8">
    <source>
        <dbReference type="ARBA" id="ARBA00022801"/>
    </source>
</evidence>
<evidence type="ECO:0000256" key="4">
    <source>
        <dbReference type="ARBA" id="ARBA00022519"/>
    </source>
</evidence>
<dbReference type="EMBL" id="FMUN01000006">
    <property type="protein sequence ID" value="SCY48164.1"/>
    <property type="molecule type" value="Genomic_DNA"/>
</dbReference>
<dbReference type="Proteomes" id="UP000183104">
    <property type="component" value="Unassembled WGS sequence"/>
</dbReference>
<proteinExistence type="predicted"/>
<keyword evidence="11 15" id="KW-1133">Transmembrane helix</keyword>
<evidence type="ECO:0000256" key="9">
    <source>
        <dbReference type="ARBA" id="ARBA00022960"/>
    </source>
</evidence>
<evidence type="ECO:0000256" key="5">
    <source>
        <dbReference type="ARBA" id="ARBA00022645"/>
    </source>
</evidence>
<dbReference type="GO" id="GO:0009002">
    <property type="term" value="F:serine-type D-Ala-D-Ala carboxypeptidase activity"/>
    <property type="evidence" value="ECO:0007669"/>
    <property type="project" value="UniProtKB-EC"/>
</dbReference>
<evidence type="ECO:0000256" key="10">
    <source>
        <dbReference type="ARBA" id="ARBA00022984"/>
    </source>
</evidence>
<dbReference type="RefSeq" id="WP_054965644.1">
    <property type="nucleotide sequence ID" value="NZ_FMUN01000006.1"/>
</dbReference>
<accession>A0A0P9GKJ7</accession>
<keyword evidence="5" id="KW-0121">Carboxypeptidase</keyword>
<dbReference type="SUPFAM" id="SSF56601">
    <property type="entry name" value="beta-lactamase/transpeptidase-like"/>
    <property type="match status" value="1"/>
</dbReference>
<keyword evidence="13" id="KW-0961">Cell wall biogenesis/degradation</keyword>
<dbReference type="InterPro" id="IPR050515">
    <property type="entry name" value="Beta-lactam/transpept"/>
</dbReference>
<dbReference type="FunFam" id="3.40.710.10:FF:000024">
    <property type="entry name" value="Penicillin-binding protein 2"/>
    <property type="match status" value="1"/>
</dbReference>
<evidence type="ECO:0000256" key="6">
    <source>
        <dbReference type="ARBA" id="ARBA00022670"/>
    </source>
</evidence>
<evidence type="ECO:0000259" key="17">
    <source>
        <dbReference type="Pfam" id="PF03717"/>
    </source>
</evidence>
<dbReference type="Gene3D" id="3.90.1310.10">
    <property type="entry name" value="Penicillin-binding protein 2a (Domain 2)"/>
    <property type="match status" value="1"/>
</dbReference>
<dbReference type="STRING" id="381306.AN478_05665"/>
<keyword evidence="10" id="KW-0573">Peptidoglycan synthesis</keyword>
<keyword evidence="12 15" id="KW-0472">Membrane</keyword>
<keyword evidence="6" id="KW-0645">Protease</keyword>
<feature type="transmembrane region" description="Helical" evidence="15">
    <location>
        <begin position="12"/>
        <end position="31"/>
    </location>
</feature>
<keyword evidence="19" id="KW-1185">Reference proteome</keyword>
<organism evidence="18 19">
    <name type="scientific">Thiohalorhabdus denitrificans</name>
    <dbReference type="NCBI Taxonomy" id="381306"/>
    <lineage>
        <taxon>Bacteria</taxon>
        <taxon>Pseudomonadati</taxon>
        <taxon>Pseudomonadota</taxon>
        <taxon>Gammaproteobacteria</taxon>
        <taxon>Thiohalorhabdales</taxon>
        <taxon>Thiohalorhabdaceae</taxon>
        <taxon>Thiohalorhabdus</taxon>
    </lineage>
</organism>
<gene>
    <name evidence="18" type="ORF">SAMN05661077_2245</name>
</gene>
<dbReference type="InterPro" id="IPR005311">
    <property type="entry name" value="PBP_dimer"/>
</dbReference>
<name>A0A0P9GKJ7_9GAMM</name>
<comment type="subcellular location">
    <subcellularLocation>
        <location evidence="2">Cell membrane</location>
    </subcellularLocation>
    <subcellularLocation>
        <location evidence="1">Membrane</location>
        <topology evidence="1">Single-pass membrane protein</topology>
    </subcellularLocation>
</comment>
<dbReference type="GO" id="GO:0009252">
    <property type="term" value="P:peptidoglycan biosynthetic process"/>
    <property type="evidence" value="ECO:0007669"/>
    <property type="project" value="UniProtKB-UniRule"/>
</dbReference>
<dbReference type="Pfam" id="PF03717">
    <property type="entry name" value="PBP_dimer"/>
    <property type="match status" value="1"/>
</dbReference>
<keyword evidence="3" id="KW-1003">Cell membrane</keyword>
<keyword evidence="4" id="KW-0997">Cell inner membrane</keyword>
<dbReference type="Gene3D" id="3.30.1390.30">
    <property type="entry name" value="Penicillin-binding protein 2a, domain 3"/>
    <property type="match status" value="1"/>
</dbReference>
<dbReference type="GO" id="GO:0005886">
    <property type="term" value="C:plasma membrane"/>
    <property type="evidence" value="ECO:0007669"/>
    <property type="project" value="UniProtKB-SubCell"/>
</dbReference>
<dbReference type="PANTHER" id="PTHR30627">
    <property type="entry name" value="PEPTIDOGLYCAN D,D-TRANSPEPTIDASE"/>
    <property type="match status" value="1"/>
</dbReference>
<evidence type="ECO:0000256" key="12">
    <source>
        <dbReference type="ARBA" id="ARBA00023136"/>
    </source>
</evidence>
<evidence type="ECO:0000256" key="1">
    <source>
        <dbReference type="ARBA" id="ARBA00004167"/>
    </source>
</evidence>
<evidence type="ECO:0000259" key="16">
    <source>
        <dbReference type="Pfam" id="PF00905"/>
    </source>
</evidence>
<keyword evidence="8" id="KW-0378">Hydrolase</keyword>
<dbReference type="InterPro" id="IPR017790">
    <property type="entry name" value="Penicillin-binding_protein_2"/>
</dbReference>
<dbReference type="GO" id="GO:0071555">
    <property type="term" value="P:cell wall organization"/>
    <property type="evidence" value="ECO:0007669"/>
    <property type="project" value="UniProtKB-KW"/>
</dbReference>
<evidence type="ECO:0000256" key="7">
    <source>
        <dbReference type="ARBA" id="ARBA00022692"/>
    </source>
</evidence>
<dbReference type="GO" id="GO:0008658">
    <property type="term" value="F:penicillin binding"/>
    <property type="evidence" value="ECO:0007669"/>
    <property type="project" value="UniProtKB-UniRule"/>
</dbReference>
<dbReference type="AlphaFoldDB" id="A0A0P9GKJ7"/>
<evidence type="ECO:0000313" key="18">
    <source>
        <dbReference type="EMBL" id="SCY48164.1"/>
    </source>
</evidence>
<dbReference type="NCBIfam" id="TIGR03423">
    <property type="entry name" value="pbp2_mrdA"/>
    <property type="match status" value="1"/>
</dbReference>
<dbReference type="PANTHER" id="PTHR30627:SF2">
    <property type="entry name" value="PEPTIDOGLYCAN D,D-TRANSPEPTIDASE MRDA"/>
    <property type="match status" value="1"/>
</dbReference>
<evidence type="ECO:0000256" key="13">
    <source>
        <dbReference type="ARBA" id="ARBA00023316"/>
    </source>
</evidence>
<dbReference type="GO" id="GO:0006508">
    <property type="term" value="P:proteolysis"/>
    <property type="evidence" value="ECO:0007669"/>
    <property type="project" value="UniProtKB-KW"/>
</dbReference>
<reference evidence="19" key="1">
    <citation type="submission" date="2016-10" db="EMBL/GenBank/DDBJ databases">
        <authorList>
            <person name="Varghese N."/>
        </authorList>
    </citation>
    <scope>NUCLEOTIDE SEQUENCE [LARGE SCALE GENOMIC DNA]</scope>
    <source>
        <strain evidence="19">HL 19</strain>
    </source>
</reference>
<evidence type="ECO:0000256" key="15">
    <source>
        <dbReference type="SAM" id="Phobius"/>
    </source>
</evidence>
<evidence type="ECO:0000256" key="14">
    <source>
        <dbReference type="NCBIfam" id="TIGR03423"/>
    </source>
</evidence>
<feature type="domain" description="Penicillin-binding protein transpeptidase" evidence="16">
    <location>
        <begin position="259"/>
        <end position="598"/>
    </location>
</feature>
<evidence type="ECO:0000256" key="3">
    <source>
        <dbReference type="ARBA" id="ARBA00022475"/>
    </source>
</evidence>
<dbReference type="PATRIC" id="fig|381306.5.peg.2327"/>
<dbReference type="GO" id="GO:0008360">
    <property type="term" value="P:regulation of cell shape"/>
    <property type="evidence" value="ECO:0007669"/>
    <property type="project" value="UniProtKB-KW"/>
</dbReference>
<dbReference type="Pfam" id="PF00905">
    <property type="entry name" value="Transpeptidase"/>
    <property type="match status" value="1"/>
</dbReference>
<evidence type="ECO:0000256" key="2">
    <source>
        <dbReference type="ARBA" id="ARBA00004236"/>
    </source>
</evidence>
<dbReference type="InterPro" id="IPR036138">
    <property type="entry name" value="PBP_dimer_sf"/>
</dbReference>
<dbReference type="GO" id="GO:0071972">
    <property type="term" value="F:peptidoglycan L,D-transpeptidase activity"/>
    <property type="evidence" value="ECO:0007669"/>
    <property type="project" value="TreeGrafter"/>
</dbReference>
<evidence type="ECO:0000313" key="19">
    <source>
        <dbReference type="Proteomes" id="UP000183104"/>
    </source>
</evidence>
<keyword evidence="7 15" id="KW-0812">Transmembrane</keyword>
<evidence type="ECO:0000256" key="11">
    <source>
        <dbReference type="ARBA" id="ARBA00022989"/>
    </source>
</evidence>
<dbReference type="SUPFAM" id="SSF56519">
    <property type="entry name" value="Penicillin binding protein dimerisation domain"/>
    <property type="match status" value="1"/>
</dbReference>
<dbReference type="InterPro" id="IPR001460">
    <property type="entry name" value="PCN-bd_Tpept"/>
</dbReference>
<sequence length="606" mass="67328">MRQFSHFESRTRLVGLGLLGLGLLLMGRLFYLQIEQFFHYRTLADENRITVRPVPPPRGLIYDRRGRLLVENQPAFALELYPEKVDEPSRVFDRLVEVLPAASAHREQMKKRLAESPRYQPAVILNKLTTEQVSKFAAQQHRFPSIRIRARSQRNYLKGARTAHVLGYLGSPNRGDFREFDPDLYPHGARLGKMGLEREYEKLLHGAPGLREVETDAFGRVVRELSTESPEPGKNLILTLDQDLQAAAHEALAPYKEASAVALDPDTGGILAMASRPTFNPNEFIGGFTSATWDKLRQDPDEPLVNRAIQGLYPPASTIKPVLALAGLREEAVDPSTELTCNGTFNTGQDDHTFHCWKTRGHGPMTVDQAVVESCDVYFYKLADRLGIDPIHEALDAFGLGAPTGVDLPGERRGLNPDPQWKRRNRGTVWYPGETIMTSIGQGYMQATPLQLGTLTAALANGGHRVTPHLVHGIQDPVTRKVDYREPEKTPIDLVDEESLQLVRDSMRRVVGSLHGTAHSIAGGWIPVAGKTGTAQVVRIDRDREEQLDPEEKARKLRDHALFLAFAPVEDPQIAVAVVVEHGISGGKSAARVARYIIDSYFGGKP</sequence>
<dbReference type="InterPro" id="IPR012338">
    <property type="entry name" value="Beta-lactam/transpept-like"/>
</dbReference>
<keyword evidence="9" id="KW-0133">Cell shape</keyword>
<protein>
    <recommendedName>
        <fullName evidence="14">Penicillin-binding protein 2</fullName>
        <ecNumber evidence="14">3.4.16.4</ecNumber>
    </recommendedName>
</protein>